<organism evidence="7 8">
    <name type="scientific">Pengzhenrongella frigida</name>
    <dbReference type="NCBI Taxonomy" id="1259133"/>
    <lineage>
        <taxon>Bacteria</taxon>
        <taxon>Bacillati</taxon>
        <taxon>Actinomycetota</taxon>
        <taxon>Actinomycetes</taxon>
        <taxon>Micrococcales</taxon>
        <taxon>Pengzhenrongella</taxon>
    </lineage>
</organism>
<evidence type="ECO:0000256" key="3">
    <source>
        <dbReference type="ARBA" id="ARBA00022801"/>
    </source>
</evidence>
<feature type="compositionally biased region" description="Low complexity" evidence="4">
    <location>
        <begin position="73"/>
        <end position="91"/>
    </location>
</feature>
<dbReference type="InterPro" id="IPR043504">
    <property type="entry name" value="Peptidase_S1_PA_chymotrypsin"/>
</dbReference>
<evidence type="ECO:0000313" key="7">
    <source>
        <dbReference type="EMBL" id="RYV51684.1"/>
    </source>
</evidence>
<feature type="transmembrane region" description="Helical" evidence="5">
    <location>
        <begin position="42"/>
        <end position="61"/>
    </location>
</feature>
<keyword evidence="3" id="KW-0378">Hydrolase</keyword>
<dbReference type="PANTHER" id="PTHR43343:SF3">
    <property type="entry name" value="PROTEASE DO-LIKE 8, CHLOROPLASTIC"/>
    <property type="match status" value="1"/>
</dbReference>
<proteinExistence type="inferred from homology"/>
<dbReference type="EMBL" id="SDWW01000013">
    <property type="protein sequence ID" value="RYV51684.1"/>
    <property type="molecule type" value="Genomic_DNA"/>
</dbReference>
<evidence type="ECO:0000256" key="5">
    <source>
        <dbReference type="SAM" id="Phobius"/>
    </source>
</evidence>
<dbReference type="InterPro" id="IPR036034">
    <property type="entry name" value="PDZ_sf"/>
</dbReference>
<feature type="region of interest" description="Disordered" evidence="4">
    <location>
        <begin position="73"/>
        <end position="119"/>
    </location>
</feature>
<dbReference type="AlphaFoldDB" id="A0A4V1ZHD7"/>
<dbReference type="GO" id="GO:0006508">
    <property type="term" value="P:proteolysis"/>
    <property type="evidence" value="ECO:0007669"/>
    <property type="project" value="UniProtKB-KW"/>
</dbReference>
<evidence type="ECO:0000313" key="8">
    <source>
        <dbReference type="Proteomes" id="UP000293764"/>
    </source>
</evidence>
<reference evidence="7 8" key="1">
    <citation type="submission" date="2019-01" db="EMBL/GenBank/DDBJ databases">
        <title>Novel species of Cellulomonas.</title>
        <authorList>
            <person name="Liu Q."/>
            <person name="Xin Y.-H."/>
        </authorList>
    </citation>
    <scope>NUCLEOTIDE SEQUENCE [LARGE SCALE GENOMIC DNA]</scope>
    <source>
        <strain evidence="7 8">HLT2-17</strain>
    </source>
</reference>
<evidence type="ECO:0000256" key="1">
    <source>
        <dbReference type="ARBA" id="ARBA00010541"/>
    </source>
</evidence>
<keyword evidence="2" id="KW-0645">Protease</keyword>
<dbReference type="PANTHER" id="PTHR43343">
    <property type="entry name" value="PEPTIDASE S12"/>
    <property type="match status" value="1"/>
</dbReference>
<keyword evidence="5" id="KW-0472">Membrane</keyword>
<gene>
    <name evidence="7" type="ORF">EUA98_07220</name>
</gene>
<comment type="similarity">
    <text evidence="1">Belongs to the peptidase S1C family.</text>
</comment>
<dbReference type="PRINTS" id="PR00834">
    <property type="entry name" value="PROTEASES2C"/>
</dbReference>
<sequence length="451" mass="43057">MDEHDGQQTQVPDGPIAPTLAQEVRTADALYASGRRRRRGTALVAAGAALTLGLFAGAVAWSEGSGTAVAETETATVDESAAAATTLDGPPTGWPGPDGGGPGAGAGTGTQSPPDTTTVESTAASAAQQVGLVTIVTTLGYQDASAAGTGIVLTADGVILTNNHVISGATTVEVTVESTGEVYTAEVVGTDATADVAVLQLDDAAGLATAAIDDDGGAAVGQAIAAVGNADGGGDLLAAAGTVTALAETITTQSEGTTAGHTLTDLIEIDADVVAGDSGGAVLDAEGEVVGMTTAASSGSAAITGYAIAIDDALATADLIRSGVDTDTITIGLPGFLGVQIGSTDTSETSGWGGAPAMGSARGGVTTAPEVTASAGAAVAGVFADTPAAAAGLVAGDTITALGGITVDSADTLAALLSGYTPGDQVDVTWTSSATGTTQTATITLIAGPAD</sequence>
<dbReference type="Gene3D" id="2.30.42.10">
    <property type="match status" value="1"/>
</dbReference>
<dbReference type="Gene3D" id="2.40.10.10">
    <property type="entry name" value="Trypsin-like serine proteases"/>
    <property type="match status" value="2"/>
</dbReference>
<feature type="compositionally biased region" description="Gly residues" evidence="4">
    <location>
        <begin position="96"/>
        <end position="108"/>
    </location>
</feature>
<keyword evidence="5" id="KW-1133">Transmembrane helix</keyword>
<dbReference type="RefSeq" id="WP_130102001.1">
    <property type="nucleotide sequence ID" value="NZ_SDWW01000013.1"/>
</dbReference>
<dbReference type="Proteomes" id="UP000293764">
    <property type="component" value="Unassembled WGS sequence"/>
</dbReference>
<dbReference type="Pfam" id="PF13365">
    <property type="entry name" value="Trypsin_2"/>
    <property type="match status" value="1"/>
</dbReference>
<feature type="domain" description="PDZ" evidence="6">
    <location>
        <begin position="335"/>
        <end position="434"/>
    </location>
</feature>
<keyword evidence="5" id="KW-0812">Transmembrane</keyword>
<evidence type="ECO:0000256" key="2">
    <source>
        <dbReference type="ARBA" id="ARBA00022670"/>
    </source>
</evidence>
<protein>
    <submittedName>
        <fullName evidence="7">PDZ domain-containing protein</fullName>
    </submittedName>
</protein>
<dbReference type="InterPro" id="IPR051201">
    <property type="entry name" value="Chloro_Bact_Ser_Proteases"/>
</dbReference>
<dbReference type="OrthoDB" id="73775at2"/>
<dbReference type="GO" id="GO:0004252">
    <property type="term" value="F:serine-type endopeptidase activity"/>
    <property type="evidence" value="ECO:0007669"/>
    <property type="project" value="InterPro"/>
</dbReference>
<keyword evidence="8" id="KW-1185">Reference proteome</keyword>
<dbReference type="InterPro" id="IPR001478">
    <property type="entry name" value="PDZ"/>
</dbReference>
<accession>A0A4V1ZHD7</accession>
<dbReference type="SUPFAM" id="SSF50494">
    <property type="entry name" value="Trypsin-like serine proteases"/>
    <property type="match status" value="1"/>
</dbReference>
<evidence type="ECO:0000256" key="4">
    <source>
        <dbReference type="SAM" id="MobiDB-lite"/>
    </source>
</evidence>
<name>A0A4V1ZHD7_9MICO</name>
<dbReference type="InterPro" id="IPR009003">
    <property type="entry name" value="Peptidase_S1_PA"/>
</dbReference>
<dbReference type="SUPFAM" id="SSF50156">
    <property type="entry name" value="PDZ domain-like"/>
    <property type="match status" value="1"/>
</dbReference>
<dbReference type="SMART" id="SM00228">
    <property type="entry name" value="PDZ"/>
    <property type="match status" value="1"/>
</dbReference>
<dbReference type="Pfam" id="PF13180">
    <property type="entry name" value="PDZ_2"/>
    <property type="match status" value="1"/>
</dbReference>
<comment type="caution">
    <text evidence="7">The sequence shown here is derived from an EMBL/GenBank/DDBJ whole genome shotgun (WGS) entry which is preliminary data.</text>
</comment>
<dbReference type="InterPro" id="IPR001940">
    <property type="entry name" value="Peptidase_S1C"/>
</dbReference>
<evidence type="ECO:0000259" key="6">
    <source>
        <dbReference type="SMART" id="SM00228"/>
    </source>
</evidence>